<protein>
    <submittedName>
        <fullName evidence="1">Uncharacterized protein</fullName>
    </submittedName>
</protein>
<evidence type="ECO:0000313" key="1">
    <source>
        <dbReference type="EMBL" id="VAW54323.1"/>
    </source>
</evidence>
<dbReference type="AlphaFoldDB" id="A0A3B0WPG4"/>
<name>A0A3B0WPG4_9ZZZZ</name>
<reference evidence="1" key="1">
    <citation type="submission" date="2018-06" db="EMBL/GenBank/DDBJ databases">
        <authorList>
            <person name="Zhirakovskaya E."/>
        </authorList>
    </citation>
    <scope>NUCLEOTIDE SEQUENCE</scope>
</reference>
<accession>A0A3B0WPG4</accession>
<organism evidence="1">
    <name type="scientific">hydrothermal vent metagenome</name>
    <dbReference type="NCBI Taxonomy" id="652676"/>
    <lineage>
        <taxon>unclassified sequences</taxon>
        <taxon>metagenomes</taxon>
        <taxon>ecological metagenomes</taxon>
    </lineage>
</organism>
<sequence>FAIHGVIRDNPFDTITALAVYKFEIPFYPFL</sequence>
<feature type="non-terminal residue" evidence="1">
    <location>
        <position position="1"/>
    </location>
</feature>
<proteinExistence type="predicted"/>
<dbReference type="EMBL" id="UOFD01000074">
    <property type="protein sequence ID" value="VAW54323.1"/>
    <property type="molecule type" value="Genomic_DNA"/>
</dbReference>
<gene>
    <name evidence="1" type="ORF">MNBD_GAMMA06-1189</name>
</gene>